<dbReference type="Ensembl" id="ENSHCOT00000026196.1">
    <property type="protein sequence ID" value="ENSHCOP00000010449.1"/>
    <property type="gene ID" value="ENSHCOG00000013075.1"/>
</dbReference>
<evidence type="ECO:0000256" key="2">
    <source>
        <dbReference type="ARBA" id="ARBA00022771"/>
    </source>
</evidence>
<dbReference type="InterPro" id="IPR022755">
    <property type="entry name" value="Znf_C2H2_jaz"/>
</dbReference>
<dbReference type="Proteomes" id="UP000264820">
    <property type="component" value="Unplaced"/>
</dbReference>
<dbReference type="Pfam" id="PF12171">
    <property type="entry name" value="zf-C2H2_jaz"/>
    <property type="match status" value="1"/>
</dbReference>
<dbReference type="OMA" id="ANSLMCQ"/>
<feature type="domain" description="C2H2-type" evidence="5">
    <location>
        <begin position="129"/>
        <end position="151"/>
    </location>
</feature>
<keyword evidence="3" id="KW-0862">Zinc</keyword>
<evidence type="ECO:0000256" key="3">
    <source>
        <dbReference type="ARBA" id="ARBA00022833"/>
    </source>
</evidence>
<feature type="compositionally biased region" description="Basic and acidic residues" evidence="4">
    <location>
        <begin position="443"/>
        <end position="459"/>
    </location>
</feature>
<accession>A0A3Q3DF11</accession>
<keyword evidence="1" id="KW-0479">Metal-binding</keyword>
<dbReference type="GO" id="GO:0003676">
    <property type="term" value="F:nucleic acid binding"/>
    <property type="evidence" value="ECO:0007669"/>
    <property type="project" value="InterPro"/>
</dbReference>
<dbReference type="PANTHER" id="PTHR46742:SF2">
    <property type="entry name" value="ZINC FINGER MATRIN-TYPE PROTEIN 1"/>
    <property type="match status" value="1"/>
</dbReference>
<feature type="compositionally biased region" description="Low complexity" evidence="4">
    <location>
        <begin position="292"/>
        <end position="318"/>
    </location>
</feature>
<dbReference type="InterPro" id="IPR036236">
    <property type="entry name" value="Znf_C2H2_sf"/>
</dbReference>
<feature type="compositionally biased region" description="Basic and acidic residues" evidence="4">
    <location>
        <begin position="421"/>
        <end position="434"/>
    </location>
</feature>
<proteinExistence type="predicted"/>
<dbReference type="STRING" id="109280.ENSHCOP00000010449"/>
<feature type="compositionally biased region" description="Basic and acidic residues" evidence="4">
    <location>
        <begin position="357"/>
        <end position="379"/>
    </location>
</feature>
<organism evidence="6 7">
    <name type="scientific">Hippocampus comes</name>
    <name type="common">Tiger tail seahorse</name>
    <dbReference type="NCBI Taxonomy" id="109280"/>
    <lineage>
        <taxon>Eukaryota</taxon>
        <taxon>Metazoa</taxon>
        <taxon>Chordata</taxon>
        <taxon>Craniata</taxon>
        <taxon>Vertebrata</taxon>
        <taxon>Euteleostomi</taxon>
        <taxon>Actinopterygii</taxon>
        <taxon>Neopterygii</taxon>
        <taxon>Teleostei</taxon>
        <taxon>Neoteleostei</taxon>
        <taxon>Acanthomorphata</taxon>
        <taxon>Syngnathiaria</taxon>
        <taxon>Syngnathiformes</taxon>
        <taxon>Syngnathoidei</taxon>
        <taxon>Syngnathidae</taxon>
        <taxon>Hippocampus</taxon>
    </lineage>
</organism>
<feature type="compositionally biased region" description="Basic residues" evidence="4">
    <location>
        <begin position="326"/>
        <end position="341"/>
    </location>
</feature>
<dbReference type="InterPro" id="IPR003604">
    <property type="entry name" value="Matrin/U1-like-C_Znf_C2H2"/>
</dbReference>
<dbReference type="AlphaFoldDB" id="A0A3Q3DF11"/>
<dbReference type="SMART" id="SM00451">
    <property type="entry name" value="ZnF_U1"/>
    <property type="match status" value="3"/>
</dbReference>
<evidence type="ECO:0000256" key="4">
    <source>
        <dbReference type="SAM" id="MobiDB-lite"/>
    </source>
</evidence>
<dbReference type="GeneTree" id="ENSGT00940000156888"/>
<protein>
    <recommendedName>
        <fullName evidence="5">C2H2-type domain-containing protein</fullName>
    </recommendedName>
</protein>
<dbReference type="SMART" id="SM00355">
    <property type="entry name" value="ZnF_C2H2"/>
    <property type="match status" value="3"/>
</dbReference>
<dbReference type="Pfam" id="PF12874">
    <property type="entry name" value="zf-met"/>
    <property type="match status" value="2"/>
</dbReference>
<keyword evidence="7" id="KW-1185">Reference proteome</keyword>
<feature type="domain" description="C2H2-type" evidence="5">
    <location>
        <begin position="83"/>
        <end position="105"/>
    </location>
</feature>
<dbReference type="Gene3D" id="3.30.160.60">
    <property type="entry name" value="Classic Zinc Finger"/>
    <property type="match status" value="3"/>
</dbReference>
<evidence type="ECO:0000256" key="1">
    <source>
        <dbReference type="ARBA" id="ARBA00022723"/>
    </source>
</evidence>
<feature type="region of interest" description="Disordered" evidence="4">
    <location>
        <begin position="274"/>
        <end position="465"/>
    </location>
</feature>
<reference evidence="6" key="2">
    <citation type="submission" date="2025-09" db="UniProtKB">
        <authorList>
            <consortium name="Ensembl"/>
        </authorList>
    </citation>
    <scope>IDENTIFICATION</scope>
</reference>
<sequence length="465" mass="53505">LYLQNKRDELRHTESAGLLVSDRFCELCNMVFTSPVVAKSHYDGKVHMKNLRKQSPQNWRTVIFEKDPASNPNTASSDPNKYCVLCAASFNNPQMALQHYNGRKHQRKKARQEMLKELADVQEENPLTCAICNLQLNSVEMYQAHMQGNKHHARERKVFKLCKTRQKSYSTFADELAHYIQVQKARGLTPKIGTNLSKNEAQNEDDQSEEVVDVQKGHEAQQNQTLANFSPTYDPYPRYRVPHFGVEGFQPPYMGPPWPSRGWECDGPPSFPHLRPSLESAARPLKRRRKCSSSSSYSTSSSSSSSYSSSFSSGASDSDAGERGQRERRRTKRSRRERGRRSGAASSDKARRKQQKRTRDDYSEERRRNDVGESGDEGRKKRKHPSKQRRQVRKQVAEEDQVKGSVVPTDTMETREETDENVVKQSDRQEDHASVKCRKEKKRSKEIMDNRTEEEKLWDDSILGC</sequence>
<evidence type="ECO:0000313" key="7">
    <source>
        <dbReference type="Proteomes" id="UP000264820"/>
    </source>
</evidence>
<keyword evidence="2" id="KW-0863">Zinc-finger</keyword>
<evidence type="ECO:0000313" key="6">
    <source>
        <dbReference type="Ensembl" id="ENSHCOP00000010449.1"/>
    </source>
</evidence>
<feature type="compositionally biased region" description="Basic residues" evidence="4">
    <location>
        <begin position="380"/>
        <end position="393"/>
    </location>
</feature>
<dbReference type="PROSITE" id="PS00028">
    <property type="entry name" value="ZINC_FINGER_C2H2_1"/>
    <property type="match status" value="2"/>
</dbReference>
<dbReference type="SUPFAM" id="SSF57667">
    <property type="entry name" value="beta-beta-alpha zinc fingers"/>
    <property type="match status" value="3"/>
</dbReference>
<evidence type="ECO:0000259" key="5">
    <source>
        <dbReference type="PROSITE" id="PS00028"/>
    </source>
</evidence>
<dbReference type="GO" id="GO:0008270">
    <property type="term" value="F:zinc ion binding"/>
    <property type="evidence" value="ECO:0007669"/>
    <property type="project" value="UniProtKB-KW"/>
</dbReference>
<name>A0A3Q3DF11_HIPCM</name>
<dbReference type="PANTHER" id="PTHR46742">
    <property type="entry name" value="LYSINE-RICH COILED-COIL PROTEIN 1"/>
    <property type="match status" value="1"/>
</dbReference>
<dbReference type="InterPro" id="IPR013087">
    <property type="entry name" value="Znf_C2H2_type"/>
</dbReference>
<reference evidence="6" key="1">
    <citation type="submission" date="2025-08" db="UniProtKB">
        <authorList>
            <consortium name="Ensembl"/>
        </authorList>
    </citation>
    <scope>IDENTIFICATION</scope>
</reference>